<evidence type="ECO:0000256" key="4">
    <source>
        <dbReference type="ARBA" id="ARBA00022989"/>
    </source>
</evidence>
<evidence type="ECO:0000256" key="2">
    <source>
        <dbReference type="ARBA" id="ARBA00022448"/>
    </source>
</evidence>
<evidence type="ECO:0000256" key="6">
    <source>
        <dbReference type="ARBA" id="ARBA00024338"/>
    </source>
</evidence>
<keyword evidence="2" id="KW-0813">Transport</keyword>
<comment type="subcellular location">
    <subcellularLocation>
        <location evidence="1">Membrane</location>
        <topology evidence="1">Multi-pass membrane protein</topology>
    </subcellularLocation>
</comment>
<feature type="transmembrane region" description="Helical" evidence="7">
    <location>
        <begin position="42"/>
        <end position="60"/>
    </location>
</feature>
<dbReference type="SUPFAM" id="SSF103473">
    <property type="entry name" value="MFS general substrate transporter"/>
    <property type="match status" value="1"/>
</dbReference>
<keyword evidence="5 7" id="KW-0472">Membrane</keyword>
<feature type="transmembrane region" description="Helical" evidence="7">
    <location>
        <begin position="5"/>
        <end position="22"/>
    </location>
</feature>
<dbReference type="Proteomes" id="UP000836841">
    <property type="component" value="Chromosome 3"/>
</dbReference>
<dbReference type="InterPro" id="IPR036259">
    <property type="entry name" value="MFS_trans_sf"/>
</dbReference>
<keyword evidence="4 7" id="KW-1133">Transmembrane helix</keyword>
<organism evidence="9 10">
    <name type="scientific">Thlaspi arvense</name>
    <name type="common">Field penny-cress</name>
    <dbReference type="NCBI Taxonomy" id="13288"/>
    <lineage>
        <taxon>Eukaryota</taxon>
        <taxon>Viridiplantae</taxon>
        <taxon>Streptophyta</taxon>
        <taxon>Embryophyta</taxon>
        <taxon>Tracheophyta</taxon>
        <taxon>Spermatophyta</taxon>
        <taxon>Magnoliopsida</taxon>
        <taxon>eudicotyledons</taxon>
        <taxon>Gunneridae</taxon>
        <taxon>Pentapetalae</taxon>
        <taxon>rosids</taxon>
        <taxon>malvids</taxon>
        <taxon>Brassicales</taxon>
        <taxon>Brassicaceae</taxon>
        <taxon>Thlaspideae</taxon>
        <taxon>Thlaspi</taxon>
    </lineage>
</organism>
<protein>
    <recommendedName>
        <fullName evidence="8">Major facilitator superfamily (MFS) profile domain-containing protein</fullName>
    </recommendedName>
</protein>
<dbReference type="Gene3D" id="1.20.1250.20">
    <property type="entry name" value="MFS general substrate transporter like domains"/>
    <property type="match status" value="1"/>
</dbReference>
<sequence>MTFDYLIILVFVTVILFFENIVEIPQTTDPILEVTFGAAVNGMGHAIVYPVLQSIIAYSFKDSARGLGFGLWNLIGTVGGIGGTVVSTVMAGHVIYGVSGWRCAYLLSATLSTMIGFLMFFFVTDPREKKTRSYVVPNHERHAAFVEMKTMLILQRWRVRARFGWNLGLGGHKRRNQITNISDNRVTRNHRFGAMEYNGFLDNVVRTHWYFRPL</sequence>
<evidence type="ECO:0000256" key="1">
    <source>
        <dbReference type="ARBA" id="ARBA00004141"/>
    </source>
</evidence>
<accession>A0AAU9RXR1</accession>
<keyword evidence="10" id="KW-1185">Reference proteome</keyword>
<name>A0AAU9RXR1_THLAR</name>
<dbReference type="GO" id="GO:0022857">
    <property type="term" value="F:transmembrane transporter activity"/>
    <property type="evidence" value="ECO:0007669"/>
    <property type="project" value="InterPro"/>
</dbReference>
<dbReference type="PANTHER" id="PTHR23505">
    <property type="entry name" value="SPINSTER"/>
    <property type="match status" value="1"/>
</dbReference>
<evidence type="ECO:0000256" key="5">
    <source>
        <dbReference type="ARBA" id="ARBA00023136"/>
    </source>
</evidence>
<dbReference type="EMBL" id="OU466859">
    <property type="protein sequence ID" value="CAH2051316.1"/>
    <property type="molecule type" value="Genomic_DNA"/>
</dbReference>
<comment type="similarity">
    <text evidence="6">Belongs to the major facilitator superfamily. Spinster (TC 2.A.1.49) family.</text>
</comment>
<dbReference type="GO" id="GO:0016020">
    <property type="term" value="C:membrane"/>
    <property type="evidence" value="ECO:0007669"/>
    <property type="project" value="UniProtKB-SubCell"/>
</dbReference>
<keyword evidence="3 7" id="KW-0812">Transmembrane</keyword>
<dbReference type="InterPro" id="IPR011701">
    <property type="entry name" value="MFS"/>
</dbReference>
<reference evidence="9 10" key="1">
    <citation type="submission" date="2022-03" db="EMBL/GenBank/DDBJ databases">
        <authorList>
            <person name="Nunn A."/>
            <person name="Chopra R."/>
            <person name="Nunn A."/>
            <person name="Contreras Garrido A."/>
        </authorList>
    </citation>
    <scope>NUCLEOTIDE SEQUENCE [LARGE SCALE GENOMIC DNA]</scope>
</reference>
<dbReference type="InterPro" id="IPR020846">
    <property type="entry name" value="MFS_dom"/>
</dbReference>
<feature type="domain" description="Major facilitator superfamily (MFS) profile" evidence="8">
    <location>
        <begin position="1"/>
        <end position="214"/>
    </location>
</feature>
<feature type="transmembrane region" description="Helical" evidence="7">
    <location>
        <begin position="72"/>
        <end position="98"/>
    </location>
</feature>
<evidence type="ECO:0000256" key="3">
    <source>
        <dbReference type="ARBA" id="ARBA00022692"/>
    </source>
</evidence>
<evidence type="ECO:0000256" key="7">
    <source>
        <dbReference type="SAM" id="Phobius"/>
    </source>
</evidence>
<evidence type="ECO:0000313" key="10">
    <source>
        <dbReference type="Proteomes" id="UP000836841"/>
    </source>
</evidence>
<dbReference type="Pfam" id="PF07690">
    <property type="entry name" value="MFS_1"/>
    <property type="match status" value="1"/>
</dbReference>
<gene>
    <name evidence="9" type="ORF">TAV2_LOCUS9269</name>
</gene>
<feature type="transmembrane region" description="Helical" evidence="7">
    <location>
        <begin position="104"/>
        <end position="123"/>
    </location>
</feature>
<dbReference type="PROSITE" id="PS50850">
    <property type="entry name" value="MFS"/>
    <property type="match status" value="1"/>
</dbReference>
<evidence type="ECO:0000313" key="9">
    <source>
        <dbReference type="EMBL" id="CAH2051316.1"/>
    </source>
</evidence>
<dbReference type="InterPro" id="IPR044770">
    <property type="entry name" value="MFS_spinster-like"/>
</dbReference>
<evidence type="ECO:0000259" key="8">
    <source>
        <dbReference type="PROSITE" id="PS50850"/>
    </source>
</evidence>
<dbReference type="PANTHER" id="PTHR23505:SF55">
    <property type="entry name" value="MAJOR FACILITATOR SUPERFAMILY PROTEIN"/>
    <property type="match status" value="1"/>
</dbReference>
<dbReference type="AlphaFoldDB" id="A0AAU9RXR1"/>
<proteinExistence type="inferred from homology"/>